<evidence type="ECO:0000313" key="2">
    <source>
        <dbReference type="Proteomes" id="UP000029867"/>
    </source>
</evidence>
<comment type="caution">
    <text evidence="1">The sequence shown here is derived from an EMBL/GenBank/DDBJ whole genome shotgun (WGS) entry which is preliminary data.</text>
</comment>
<dbReference type="InterPro" id="IPR004472">
    <property type="entry name" value="DTB_synth_BioD"/>
</dbReference>
<dbReference type="HOGENOM" id="CLU_072551_3_1_1"/>
<dbReference type="PANTHER" id="PTHR43210">
    <property type="entry name" value="DETHIOBIOTIN SYNTHETASE"/>
    <property type="match status" value="1"/>
</dbReference>
<dbReference type="PIRSF" id="PIRSF006755">
    <property type="entry name" value="DTB_synth"/>
    <property type="match status" value="1"/>
</dbReference>
<dbReference type="EMBL" id="JQFK01000016">
    <property type="protein sequence ID" value="KGK38771.1"/>
    <property type="molecule type" value="Genomic_DNA"/>
</dbReference>
<sequence length="211" mass="23092">MKMQPIFITGTDTDVGKTFISALLVKRWGADYWKPVQTGLNEDIGDTATVTQMLQASGGIPSNTIIFDPALKYQNPLSPWRCTILENKEEIDITKLNLPPTTNTIIVEGAGGVLVPFTKDKFTTDVIHHLNTPVILIARSKLGTLNHTLLSLEVMKARGNNVVGVILNGEIDDDNLKALEALGARIIAQIPHTSKIEDVLHLIPPLEEVLQ</sequence>
<dbReference type="GO" id="GO:0004141">
    <property type="term" value="F:dethiobiotin synthase activity"/>
    <property type="evidence" value="ECO:0007669"/>
    <property type="project" value="EnsemblFungi"/>
</dbReference>
<dbReference type="VEuPathDB" id="FungiDB:C5L36_0A04950"/>
<dbReference type="PANTHER" id="PTHR43210:SF5">
    <property type="entry name" value="DETHIOBIOTIN SYNTHETASE"/>
    <property type="match status" value="1"/>
</dbReference>
<dbReference type="InterPro" id="IPR027417">
    <property type="entry name" value="P-loop_NTPase"/>
</dbReference>
<dbReference type="GO" id="GO:0005524">
    <property type="term" value="F:ATP binding"/>
    <property type="evidence" value="ECO:0007669"/>
    <property type="project" value="InterPro"/>
</dbReference>
<dbReference type="AlphaFoldDB" id="A0A099P3Z3"/>
<dbReference type="CDD" id="cd03109">
    <property type="entry name" value="DTBS"/>
    <property type="match status" value="1"/>
</dbReference>
<dbReference type="eggNOG" id="ENOG502RXZU">
    <property type="taxonomic scope" value="Eukaryota"/>
</dbReference>
<dbReference type="HAMAP" id="MF_00336">
    <property type="entry name" value="BioD"/>
    <property type="match status" value="1"/>
</dbReference>
<dbReference type="Pfam" id="PF13500">
    <property type="entry name" value="AAA_26"/>
    <property type="match status" value="1"/>
</dbReference>
<organism evidence="1 2">
    <name type="scientific">Pichia kudriavzevii</name>
    <name type="common">Yeast</name>
    <name type="synonym">Issatchenkia orientalis</name>
    <dbReference type="NCBI Taxonomy" id="4909"/>
    <lineage>
        <taxon>Eukaryota</taxon>
        <taxon>Fungi</taxon>
        <taxon>Dikarya</taxon>
        <taxon>Ascomycota</taxon>
        <taxon>Saccharomycotina</taxon>
        <taxon>Pichiomycetes</taxon>
        <taxon>Pichiales</taxon>
        <taxon>Pichiaceae</taxon>
        <taxon>Pichia</taxon>
    </lineage>
</organism>
<evidence type="ECO:0008006" key="3">
    <source>
        <dbReference type="Google" id="ProtNLM"/>
    </source>
</evidence>
<proteinExistence type="inferred from homology"/>
<dbReference type="NCBIfam" id="TIGR00347">
    <property type="entry name" value="bioD"/>
    <property type="match status" value="1"/>
</dbReference>
<evidence type="ECO:0000313" key="1">
    <source>
        <dbReference type="EMBL" id="KGK38771.1"/>
    </source>
</evidence>
<gene>
    <name evidence="1" type="ORF">JL09_g2084</name>
</gene>
<dbReference type="GO" id="GO:0000287">
    <property type="term" value="F:magnesium ion binding"/>
    <property type="evidence" value="ECO:0007669"/>
    <property type="project" value="InterPro"/>
</dbReference>
<protein>
    <recommendedName>
        <fullName evidence="3">Dethiobiotin synthase</fullName>
    </recommendedName>
</protein>
<name>A0A099P3Z3_PICKU</name>
<accession>A0A099P3Z3</accession>
<dbReference type="GO" id="GO:0009102">
    <property type="term" value="P:biotin biosynthetic process"/>
    <property type="evidence" value="ECO:0007669"/>
    <property type="project" value="UniProtKB-UniPathway"/>
</dbReference>
<dbReference type="Gene3D" id="3.40.50.300">
    <property type="entry name" value="P-loop containing nucleotide triphosphate hydrolases"/>
    <property type="match status" value="1"/>
</dbReference>
<dbReference type="SUPFAM" id="SSF52540">
    <property type="entry name" value="P-loop containing nucleoside triphosphate hydrolases"/>
    <property type="match status" value="1"/>
</dbReference>
<reference evidence="2" key="1">
    <citation type="journal article" date="2014" name="Microb. Cell Fact.">
        <title>Exploiting Issatchenkia orientalis SD108 for succinic acid production.</title>
        <authorList>
            <person name="Xiao H."/>
            <person name="Shao Z."/>
            <person name="Jiang Y."/>
            <person name="Dole S."/>
            <person name="Zhao H."/>
        </authorList>
    </citation>
    <scope>NUCLEOTIDE SEQUENCE [LARGE SCALE GENOMIC DNA]</scope>
    <source>
        <strain evidence="2">SD108</strain>
    </source>
</reference>
<dbReference type="UniPathway" id="UPA00078"/>
<dbReference type="Proteomes" id="UP000029867">
    <property type="component" value="Unassembled WGS sequence"/>
</dbReference>